<proteinExistence type="predicted"/>
<evidence type="ECO:0000313" key="3">
    <source>
        <dbReference type="EMBL" id="HIV09260.1"/>
    </source>
</evidence>
<dbReference type="AlphaFoldDB" id="A0A9D1NNL4"/>
<dbReference type="Pfam" id="PF04851">
    <property type="entry name" value="ResIII"/>
    <property type="match status" value="1"/>
</dbReference>
<dbReference type="GO" id="GO:0004386">
    <property type="term" value="F:helicase activity"/>
    <property type="evidence" value="ECO:0007669"/>
    <property type="project" value="UniProtKB-KW"/>
</dbReference>
<accession>A0A9D1NNL4</accession>
<dbReference type="Proteomes" id="UP000886845">
    <property type="component" value="Unassembled WGS sequence"/>
</dbReference>
<dbReference type="SUPFAM" id="SSF52540">
    <property type="entry name" value="P-loop containing nucleoside triphosphate hydrolases"/>
    <property type="match status" value="2"/>
</dbReference>
<dbReference type="Gene3D" id="3.40.50.300">
    <property type="entry name" value="P-loop containing nucleotide triphosphate hydrolases"/>
    <property type="match status" value="2"/>
</dbReference>
<dbReference type="InterPro" id="IPR045572">
    <property type="entry name" value="RE_endonuc_C"/>
</dbReference>
<feature type="domain" description="Type III restriction enzyme C-terminal endonuclease" evidence="2">
    <location>
        <begin position="907"/>
        <end position="1013"/>
    </location>
</feature>
<reference evidence="3" key="2">
    <citation type="journal article" date="2021" name="PeerJ">
        <title>Extensive microbial diversity within the chicken gut microbiome revealed by metagenomics and culture.</title>
        <authorList>
            <person name="Gilroy R."/>
            <person name="Ravi A."/>
            <person name="Getino M."/>
            <person name="Pursley I."/>
            <person name="Horton D.L."/>
            <person name="Alikhan N.F."/>
            <person name="Baker D."/>
            <person name="Gharbi K."/>
            <person name="Hall N."/>
            <person name="Watson M."/>
            <person name="Adriaenssens E.M."/>
            <person name="Foster-Nyarko E."/>
            <person name="Jarju S."/>
            <person name="Secka A."/>
            <person name="Antonio M."/>
            <person name="Oren A."/>
            <person name="Chaudhuri R.R."/>
            <person name="La Ragione R."/>
            <person name="Hildebrand F."/>
            <person name="Pallen M.J."/>
        </authorList>
    </citation>
    <scope>NUCLEOTIDE SEQUENCE</scope>
    <source>
        <strain evidence="3">35461</strain>
    </source>
</reference>
<keyword evidence="3" id="KW-0378">Hydrolase</keyword>
<evidence type="ECO:0000313" key="4">
    <source>
        <dbReference type="Proteomes" id="UP000886845"/>
    </source>
</evidence>
<reference evidence="3" key="1">
    <citation type="submission" date="2020-10" db="EMBL/GenBank/DDBJ databases">
        <authorList>
            <person name="Gilroy R."/>
        </authorList>
    </citation>
    <scope>NUCLEOTIDE SEQUENCE</scope>
    <source>
        <strain evidence="3">35461</strain>
    </source>
</reference>
<dbReference type="GO" id="GO:0005524">
    <property type="term" value="F:ATP binding"/>
    <property type="evidence" value="ECO:0007669"/>
    <property type="project" value="InterPro"/>
</dbReference>
<dbReference type="InterPro" id="IPR027417">
    <property type="entry name" value="P-loop_NTPase"/>
</dbReference>
<keyword evidence="3" id="KW-0067">ATP-binding</keyword>
<sequence length="1024" mass="114961">MANRLELKFDRLPYQWDATTAVCAVFEGQPKQETVRRDDLGIPVFTNVPLTLGEETLLANLRARQARLGLPQSAKLWRGAGEKWPVNLDVEMETGTGKTYVYTQTAFELHKRYGWGKFVIVVPTVAIREGVKASLGATAGHFFGKYGVRARVAVYDSKQPGRLSDFANSPGLNILVINIQAFNARGEANRRIRLRQDDAESNSPLELLAACHPILILDEPQKMEGKATTEALKEFEPLFVSRYSATHKTRHDLVYRLDALDAYNRKLVKKIEVTGLRVRNLSGQAGYLYLAGVEPQTTGVPKARLEFEQRTAGGTVRRVTRLVARKENLHDLSGGLAEYARGSVVQEVGKDDAGGWVRFANGLTLRAGEAVGAVEADVLREIQVRETVRVHLLKEAANLAKGIKTLSLFFIEHVADYRVYGQADDRGPLAQLFERVYREEVDRVLQDLAWPAAHKAYLRGIRAEETHAGYFSQDKKSKRAVDRSEREVEKSGGEDYDLILRDKESLLSLKDTARARVRFIFSHSALQEGWDNPNVFVICFFRPLAKAETEQEKKIRDRLRQKVGRGLRLCVTQDGSRWATGDTHDVNRLTVVARDACQDFIAALQKEFAEAIKSRSWAIKPDFLKGRALKTPNGLTQTIDGTQSRKVHNWLFNNDYLDNEEALNEAFRKDRAAGTLAEGFPHELEKVREAVLAILDTLAAGREIKVENARARKRLEVNQENLRKPGFQELWQKLRQKTVCRVSIDTPRLIESCVAALNSTETGPKVPQPKVVIERVSQKDALTSTAVRGGEAFGEKRSRSEDVALGGGKVAYDLVGELADPKRTGLTRRTLVAILRRLEPAVRALYAVNPEVFIAEVARIINTEKLRQALEAIAYHPTDERYGDDFFMEEAPSLPSERCDEEARLRHHLYPWLDSDSKVEQRFAKDTDGAEEVEAFVKLPSAYHIPLPNGETYNPDWAVAFKKGSVRHVCILAETKGSSDGWDLRGYEELRKACAEAWTKALAPAGDVEYHLVADYAELLDCLR</sequence>
<keyword evidence="3" id="KW-0347">Helicase</keyword>
<organism evidence="3 4">
    <name type="scientific">Candidatus Spyradenecus faecavium</name>
    <dbReference type="NCBI Taxonomy" id="2840947"/>
    <lineage>
        <taxon>Bacteria</taxon>
        <taxon>Pseudomonadati</taxon>
        <taxon>Lentisphaerota</taxon>
        <taxon>Lentisphaeria</taxon>
        <taxon>Lentisphaerales</taxon>
        <taxon>Lentisphaeraceae</taxon>
        <taxon>Lentisphaeraceae incertae sedis</taxon>
        <taxon>Candidatus Spyradenecus</taxon>
    </lineage>
</organism>
<dbReference type="GO" id="GO:0015668">
    <property type="term" value="F:type III site-specific deoxyribonuclease activity"/>
    <property type="evidence" value="ECO:0007669"/>
    <property type="project" value="InterPro"/>
</dbReference>
<keyword evidence="3" id="KW-0547">Nucleotide-binding</keyword>
<dbReference type="EMBL" id="DVOR01000126">
    <property type="protein sequence ID" value="HIV09260.1"/>
    <property type="molecule type" value="Genomic_DNA"/>
</dbReference>
<comment type="caution">
    <text evidence="3">The sequence shown here is derived from an EMBL/GenBank/DDBJ whole genome shotgun (WGS) entry which is preliminary data.</text>
</comment>
<dbReference type="Pfam" id="PF19778">
    <property type="entry name" value="RE_endonuc"/>
    <property type="match status" value="1"/>
</dbReference>
<evidence type="ECO:0000259" key="2">
    <source>
        <dbReference type="Pfam" id="PF19778"/>
    </source>
</evidence>
<gene>
    <name evidence="3" type="ORF">IAC79_04010</name>
</gene>
<dbReference type="InterPro" id="IPR006935">
    <property type="entry name" value="Helicase/UvrB_N"/>
</dbReference>
<protein>
    <submittedName>
        <fullName evidence="3">DEAD/DEAH box helicase family protein</fullName>
    </submittedName>
</protein>
<evidence type="ECO:0000259" key="1">
    <source>
        <dbReference type="Pfam" id="PF04851"/>
    </source>
</evidence>
<name>A0A9D1NNL4_9BACT</name>
<feature type="domain" description="Helicase/UvrB N-terminal" evidence="1">
    <location>
        <begin position="90"/>
        <end position="247"/>
    </location>
</feature>
<dbReference type="GO" id="GO:0003677">
    <property type="term" value="F:DNA binding"/>
    <property type="evidence" value="ECO:0007669"/>
    <property type="project" value="InterPro"/>
</dbReference>